<evidence type="ECO:0000256" key="2">
    <source>
        <dbReference type="SAM" id="MobiDB-lite"/>
    </source>
</evidence>
<feature type="compositionally biased region" description="Basic residues" evidence="2">
    <location>
        <begin position="536"/>
        <end position="545"/>
    </location>
</feature>
<dbReference type="AlphaFoldDB" id="A0A7R8CUJ8"/>
<evidence type="ECO:0000259" key="3">
    <source>
        <dbReference type="Pfam" id="PF12736"/>
    </source>
</evidence>
<dbReference type="Proteomes" id="UP000675881">
    <property type="component" value="Chromosome 5"/>
</dbReference>
<evidence type="ECO:0000256" key="1">
    <source>
        <dbReference type="ARBA" id="ARBA00022553"/>
    </source>
</evidence>
<dbReference type="EMBL" id="HG994584">
    <property type="protein sequence ID" value="CAF2935125.1"/>
    <property type="molecule type" value="Genomic_DNA"/>
</dbReference>
<protein>
    <submittedName>
        <fullName evidence="4">(salmon louse) hypothetical protein</fullName>
    </submittedName>
</protein>
<feature type="compositionally biased region" description="Low complexity" evidence="2">
    <location>
        <begin position="372"/>
        <end position="396"/>
    </location>
</feature>
<feature type="compositionally biased region" description="Basic and acidic residues" evidence="2">
    <location>
        <begin position="494"/>
        <end position="507"/>
    </location>
</feature>
<sequence>MTGNQSLKSFYSLNYSMFAGNDFIRSEYTAFSSLLERGLLHHQRGLGTSSSLSTHSNSVVLLLNFGTQKRIHAQCVKFKDSRKVSALGPKLAIPSTYEGYFEILSEDGRCVRSMESVEELCRRFPDSVLVRENVRAFVSKTNDETDRIKDKTRIIAAGETLLLIGEVNSNSSTNGSNSLISSSSGSSSSSAPPSNHHSSSHSNRFLRCFDERGENVFLPYEARGKFSVIAKEDGISGVHSVSNILNKRLPLMARLASGGPSPVGLRNSQPFVPEMRLFSSVQEDVIMAFTLNGKESCHLIPLPPTVLLKVQGASNHDVLKQTTEFSRLISKAKELGGHIMNKLLVHDISIGRDLRLHGLDKQGNKQSSRVISSSPLTTSNTNHTSNMNNSNVNLGSPTHKSIEDYDEIEQIYDYVRGFAPLPKGAKPWALDEVPEPPPLETLPTRLNKNGNNHHSSMDYIGSNYAWMGSSQYLNDVKRLPDNMKLIGNCNIIKPEVKKRPSTKELKPSSKSNENKNPQNDPSQRSRYIKSANHRQVGQKHKFFRSNKKESSPPLYHNHPAVTRPSPLFNLSNSGGKNSGGGDSGGSRNLPEKRSRKLCRPKSLTNLVWGNAPSIPTPSLNNGVKIVSDKSIKHPPPGLYAHRRLSKELSTSSAIHGRKLGSSGNIGKRIGTLYL</sequence>
<proteinExistence type="predicted"/>
<dbReference type="InterPro" id="IPR025946">
    <property type="entry name" value="CABIT_dom"/>
</dbReference>
<organism evidence="4 5">
    <name type="scientific">Lepeophtheirus salmonis</name>
    <name type="common">Salmon louse</name>
    <name type="synonym">Caligus salmonis</name>
    <dbReference type="NCBI Taxonomy" id="72036"/>
    <lineage>
        <taxon>Eukaryota</taxon>
        <taxon>Metazoa</taxon>
        <taxon>Ecdysozoa</taxon>
        <taxon>Arthropoda</taxon>
        <taxon>Crustacea</taxon>
        <taxon>Multicrustacea</taxon>
        <taxon>Hexanauplia</taxon>
        <taxon>Copepoda</taxon>
        <taxon>Siphonostomatoida</taxon>
        <taxon>Caligidae</taxon>
        <taxon>Lepeophtheirus</taxon>
    </lineage>
</organism>
<dbReference type="Pfam" id="PF12736">
    <property type="entry name" value="CABIT"/>
    <property type="match status" value="1"/>
</dbReference>
<gene>
    <name evidence="4" type="ORF">LSAA_10534</name>
</gene>
<name>A0A7R8CUJ8_LEPSM</name>
<keyword evidence="1" id="KW-0597">Phosphoprotein</keyword>
<accession>A0A7R8CUJ8</accession>
<keyword evidence="5" id="KW-1185">Reference proteome</keyword>
<evidence type="ECO:0000313" key="5">
    <source>
        <dbReference type="Proteomes" id="UP000675881"/>
    </source>
</evidence>
<feature type="domain" description="CABIT" evidence="3">
    <location>
        <begin position="57"/>
        <end position="317"/>
    </location>
</feature>
<dbReference type="OrthoDB" id="6077228at2759"/>
<dbReference type="PANTHER" id="PTHR14454:SF11">
    <property type="entry name" value="SERRANO, ISOFORM F"/>
    <property type="match status" value="1"/>
</dbReference>
<dbReference type="PANTHER" id="PTHR14454">
    <property type="entry name" value="GRB2-ASSOCIATED AND REGULATOR OF MAPK PROTEIN FAMILY MEMBER"/>
    <property type="match status" value="1"/>
</dbReference>
<feature type="region of interest" description="Disordered" evidence="2">
    <location>
        <begin position="494"/>
        <end position="595"/>
    </location>
</feature>
<feature type="compositionally biased region" description="Polar residues" evidence="2">
    <location>
        <begin position="508"/>
        <end position="525"/>
    </location>
</feature>
<feature type="region of interest" description="Disordered" evidence="2">
    <location>
        <begin position="360"/>
        <end position="398"/>
    </location>
</feature>
<dbReference type="InterPro" id="IPR052281">
    <property type="entry name" value="GAREM"/>
</dbReference>
<feature type="region of interest" description="Disordered" evidence="2">
    <location>
        <begin position="172"/>
        <end position="202"/>
    </location>
</feature>
<evidence type="ECO:0000313" key="4">
    <source>
        <dbReference type="EMBL" id="CAF2935125.1"/>
    </source>
</evidence>
<reference evidence="4" key="1">
    <citation type="submission" date="2021-02" db="EMBL/GenBank/DDBJ databases">
        <authorList>
            <person name="Bekaert M."/>
        </authorList>
    </citation>
    <scope>NUCLEOTIDE SEQUENCE</scope>
    <source>
        <strain evidence="4">IoA-00</strain>
    </source>
</reference>